<evidence type="ECO:0000313" key="2">
    <source>
        <dbReference type="Proteomes" id="UP000823935"/>
    </source>
</evidence>
<accession>A0A9D1JJG2</accession>
<protein>
    <submittedName>
        <fullName evidence="1">Uncharacterized protein</fullName>
    </submittedName>
</protein>
<reference evidence="1" key="1">
    <citation type="submission" date="2020-10" db="EMBL/GenBank/DDBJ databases">
        <authorList>
            <person name="Gilroy R."/>
        </authorList>
    </citation>
    <scope>NUCLEOTIDE SEQUENCE</scope>
    <source>
        <strain evidence="1">CHK190-19873</strain>
    </source>
</reference>
<gene>
    <name evidence="1" type="ORF">IAB44_06300</name>
</gene>
<reference evidence="1" key="2">
    <citation type="journal article" date="2021" name="PeerJ">
        <title>Extensive microbial diversity within the chicken gut microbiome revealed by metagenomics and culture.</title>
        <authorList>
            <person name="Gilroy R."/>
            <person name="Ravi A."/>
            <person name="Getino M."/>
            <person name="Pursley I."/>
            <person name="Horton D.L."/>
            <person name="Alikhan N.F."/>
            <person name="Baker D."/>
            <person name="Gharbi K."/>
            <person name="Hall N."/>
            <person name="Watson M."/>
            <person name="Adriaenssens E.M."/>
            <person name="Foster-Nyarko E."/>
            <person name="Jarju S."/>
            <person name="Secka A."/>
            <person name="Antonio M."/>
            <person name="Oren A."/>
            <person name="Chaudhuri R.R."/>
            <person name="La Ragione R."/>
            <person name="Hildebrand F."/>
            <person name="Pallen M.J."/>
        </authorList>
    </citation>
    <scope>NUCLEOTIDE SEQUENCE</scope>
    <source>
        <strain evidence="1">CHK190-19873</strain>
    </source>
</reference>
<organism evidence="1 2">
    <name type="scientific">Candidatus Limivivens intestinipullorum</name>
    <dbReference type="NCBI Taxonomy" id="2840858"/>
    <lineage>
        <taxon>Bacteria</taxon>
        <taxon>Bacillati</taxon>
        <taxon>Bacillota</taxon>
        <taxon>Clostridia</taxon>
        <taxon>Lachnospirales</taxon>
        <taxon>Lachnospiraceae</taxon>
        <taxon>Lachnospiraceae incertae sedis</taxon>
        <taxon>Candidatus Limivivens</taxon>
    </lineage>
</organism>
<dbReference type="EMBL" id="DVIQ01000030">
    <property type="protein sequence ID" value="HIS31141.1"/>
    <property type="molecule type" value="Genomic_DNA"/>
</dbReference>
<sequence length="69" mass="8013">MEAMRAERKKDVTITFHEAGETFTIKKRVAIPLLEALRLYKKMEETPENTSSDLSMAARMLQILSEIHY</sequence>
<proteinExistence type="predicted"/>
<comment type="caution">
    <text evidence="1">The sequence shown here is derived from an EMBL/GenBank/DDBJ whole genome shotgun (WGS) entry which is preliminary data.</text>
</comment>
<dbReference type="Proteomes" id="UP000823935">
    <property type="component" value="Unassembled WGS sequence"/>
</dbReference>
<dbReference type="AlphaFoldDB" id="A0A9D1JJG2"/>
<name>A0A9D1JJG2_9FIRM</name>
<evidence type="ECO:0000313" key="1">
    <source>
        <dbReference type="EMBL" id="HIS31141.1"/>
    </source>
</evidence>